<keyword evidence="1" id="KW-1185">Reference proteome</keyword>
<dbReference type="RefSeq" id="XP_073798757.1">
    <property type="nucleotide sequence ID" value="XM_073942656.1"/>
</dbReference>
<accession>A0AC58IX03</accession>
<gene>
    <name evidence="2" type="primary">zgc:194202</name>
</gene>
<organism evidence="1 2">
    <name type="scientific">Danio rerio</name>
    <name type="common">Zebrafish</name>
    <name type="synonym">Brachydanio rerio</name>
    <dbReference type="NCBI Taxonomy" id="7955"/>
    <lineage>
        <taxon>Eukaryota</taxon>
        <taxon>Metazoa</taxon>
        <taxon>Chordata</taxon>
        <taxon>Craniata</taxon>
        <taxon>Vertebrata</taxon>
        <taxon>Euteleostomi</taxon>
        <taxon>Actinopterygii</taxon>
        <taxon>Neopterygii</taxon>
        <taxon>Teleostei</taxon>
        <taxon>Ostariophysi</taxon>
        <taxon>Cypriniformes</taxon>
        <taxon>Danionidae</taxon>
        <taxon>Danioninae</taxon>
        <taxon>Danio</taxon>
    </lineage>
</organism>
<sequence length="295" mass="33032">MEYQNISNMSSSAGPSVDLLVSSAVLGLCFVLGVPGNIAVLVLLGQYLKDRSFTPKLMFSLAVSDLMSLLFMPVWIYALLNGWVFGQALCKLFSYIVYWSLYCSVLSVCLLSVQRYLQVLHPQIWATLGEKNQSGMISAIWTLSAALGSYALYYRNVKLMKNGLLYCYQDYGDDLEKTVVLSVETVLMFIVPLLSLLCFYFGLHRRVSQSVSFSSHRLTTLAIRIVVTFFIFGIPCMINNIVAIAMPWKSEVNYNATGALFFINNSINPILYTFSAQTLLRRGAQQSDQTPDNQT</sequence>
<name>A0AC58IX03_DANRE</name>
<dbReference type="Proteomes" id="UP000000437">
    <property type="component" value="Chromosome 25"/>
</dbReference>
<reference evidence="2" key="1">
    <citation type="submission" date="2025-08" db="UniProtKB">
        <authorList>
            <consortium name="RefSeq"/>
        </authorList>
    </citation>
    <scope>IDENTIFICATION</scope>
    <source>
        <strain evidence="2">Tuebingen</strain>
        <tissue evidence="2">Fibroblasts and whole tissue</tissue>
    </source>
</reference>
<proteinExistence type="predicted"/>
<evidence type="ECO:0000313" key="1">
    <source>
        <dbReference type="Proteomes" id="UP000000437"/>
    </source>
</evidence>
<evidence type="ECO:0000313" key="2">
    <source>
        <dbReference type="RefSeq" id="XP_073798757.1"/>
    </source>
</evidence>
<protein>
    <submittedName>
        <fullName evidence="2">Uncharacterized protein</fullName>
    </submittedName>
</protein>